<evidence type="ECO:0000313" key="16">
    <source>
        <dbReference type="Proteomes" id="UP000588647"/>
    </source>
</evidence>
<evidence type="ECO:0000256" key="2">
    <source>
        <dbReference type="ARBA" id="ARBA00010207"/>
    </source>
</evidence>
<comment type="catalytic activity">
    <reaction evidence="12 13">
        <text>tRNA(Phe) + L-phenylalanine + ATP = L-phenylalanyl-tRNA(Phe) + AMP + diphosphate + H(+)</text>
        <dbReference type="Rhea" id="RHEA:19413"/>
        <dbReference type="Rhea" id="RHEA-COMP:9668"/>
        <dbReference type="Rhea" id="RHEA-COMP:9699"/>
        <dbReference type="ChEBI" id="CHEBI:15378"/>
        <dbReference type="ChEBI" id="CHEBI:30616"/>
        <dbReference type="ChEBI" id="CHEBI:33019"/>
        <dbReference type="ChEBI" id="CHEBI:58095"/>
        <dbReference type="ChEBI" id="CHEBI:78442"/>
        <dbReference type="ChEBI" id="CHEBI:78531"/>
        <dbReference type="ChEBI" id="CHEBI:456215"/>
        <dbReference type="EC" id="6.1.1.20"/>
    </reaction>
</comment>
<comment type="subcellular location">
    <subcellularLocation>
        <location evidence="1 13">Cytoplasm</location>
    </subcellularLocation>
</comment>
<dbReference type="InterPro" id="IPR004188">
    <property type="entry name" value="Phe-tRNA_ligase_II_N"/>
</dbReference>
<dbReference type="SUPFAM" id="SSF55681">
    <property type="entry name" value="Class II aaRS and biotin synthetases"/>
    <property type="match status" value="1"/>
</dbReference>
<sequence>MSDIDALEQRLTAAIADAPDEAALEAIRVAALGKKGELSELLKGLGRMSPDERREAGPVLNGLRDRVAERISGKREALADIAIAARLAAETVDVSLPVRSSPASRGRIHPISQVIDEITAIFADMGFAIAEGPDIETDYYNFTALNFPEGHPAREMHDTFFLKANASGERKVLRTHTSPVQIRTMEAQKPPIRIVIPGKTYRQDSDATHSPMFHQLEGLVVDKTANVANMKWVLEEFCKAFFEVPSLNMRFRPSFFPFTEPSLEVDIQCDRSNPGEVRFGQGSDWMEILGCGMVHPNVLRHGGLDPDEYQGFAWGMGIDRIAMLKYGMPDLRAFFDADIRWLQHYGFRPLDMPTLFGGLSS</sequence>
<protein>
    <recommendedName>
        <fullName evidence="13">Phenylalanine--tRNA ligase alpha subunit</fullName>
        <ecNumber evidence="13">6.1.1.20</ecNumber>
    </recommendedName>
    <alternativeName>
        <fullName evidence="13">Phenylalanyl-tRNA synthetase alpha subunit</fullName>
        <shortName evidence="13">PheRS</shortName>
    </alternativeName>
</protein>
<evidence type="ECO:0000256" key="6">
    <source>
        <dbReference type="ARBA" id="ARBA00022723"/>
    </source>
</evidence>
<feature type="domain" description="Aminoacyl-transfer RNA synthetases class-II family profile" evidence="14">
    <location>
        <begin position="121"/>
        <end position="349"/>
    </location>
</feature>
<keyword evidence="6 13" id="KW-0479">Metal-binding</keyword>
<dbReference type="Proteomes" id="UP000588647">
    <property type="component" value="Unassembled WGS sequence"/>
</dbReference>
<comment type="caution">
    <text evidence="15">The sequence shown here is derived from an EMBL/GenBank/DDBJ whole genome shotgun (WGS) entry which is preliminary data.</text>
</comment>
<organism evidence="15 16">
    <name type="scientific">Aurantimonas endophytica</name>
    <dbReference type="NCBI Taxonomy" id="1522175"/>
    <lineage>
        <taxon>Bacteria</taxon>
        <taxon>Pseudomonadati</taxon>
        <taxon>Pseudomonadota</taxon>
        <taxon>Alphaproteobacteria</taxon>
        <taxon>Hyphomicrobiales</taxon>
        <taxon>Aurantimonadaceae</taxon>
        <taxon>Aurantimonas</taxon>
    </lineage>
</organism>
<keyword evidence="11 13" id="KW-0030">Aminoacyl-tRNA synthetase</keyword>
<dbReference type="InterPro" id="IPR022911">
    <property type="entry name" value="Phe_tRNA_ligase_alpha1_bac"/>
</dbReference>
<keyword evidence="9 13" id="KW-0460">Magnesium</keyword>
<dbReference type="NCBIfam" id="TIGR00468">
    <property type="entry name" value="pheS"/>
    <property type="match status" value="1"/>
</dbReference>
<evidence type="ECO:0000256" key="8">
    <source>
        <dbReference type="ARBA" id="ARBA00022840"/>
    </source>
</evidence>
<gene>
    <name evidence="13" type="primary">pheS</name>
    <name evidence="15" type="ORF">GGR03_004538</name>
</gene>
<evidence type="ECO:0000256" key="4">
    <source>
        <dbReference type="ARBA" id="ARBA00022490"/>
    </source>
</evidence>
<evidence type="ECO:0000256" key="5">
    <source>
        <dbReference type="ARBA" id="ARBA00022598"/>
    </source>
</evidence>
<proteinExistence type="inferred from homology"/>
<dbReference type="PROSITE" id="PS50862">
    <property type="entry name" value="AA_TRNA_LIGASE_II"/>
    <property type="match status" value="1"/>
</dbReference>
<comment type="similarity">
    <text evidence="2 13">Belongs to the class-II aminoacyl-tRNA synthetase family. Phe-tRNA synthetase alpha subunit type 1 subfamily.</text>
</comment>
<dbReference type="SUPFAM" id="SSF46589">
    <property type="entry name" value="tRNA-binding arm"/>
    <property type="match status" value="1"/>
</dbReference>
<evidence type="ECO:0000256" key="13">
    <source>
        <dbReference type="HAMAP-Rule" id="MF_00281"/>
    </source>
</evidence>
<keyword evidence="10 13" id="KW-0648">Protein biosynthesis</keyword>
<dbReference type="Pfam" id="PF02912">
    <property type="entry name" value="Phe_tRNA-synt_N"/>
    <property type="match status" value="1"/>
</dbReference>
<comment type="cofactor">
    <cofactor evidence="13">
        <name>Mg(2+)</name>
        <dbReference type="ChEBI" id="CHEBI:18420"/>
    </cofactor>
    <text evidence="13">Binds 2 magnesium ions per tetramer.</text>
</comment>
<evidence type="ECO:0000256" key="3">
    <source>
        <dbReference type="ARBA" id="ARBA00011209"/>
    </source>
</evidence>
<reference evidence="15 16" key="1">
    <citation type="submission" date="2020-08" db="EMBL/GenBank/DDBJ databases">
        <title>Genomic Encyclopedia of Type Strains, Phase IV (KMG-IV): sequencing the most valuable type-strain genomes for metagenomic binning, comparative biology and taxonomic classification.</title>
        <authorList>
            <person name="Goeker M."/>
        </authorList>
    </citation>
    <scope>NUCLEOTIDE SEQUENCE [LARGE SCALE GENOMIC DNA]</scope>
    <source>
        <strain evidence="15 16">DSM 103570</strain>
    </source>
</reference>
<keyword evidence="4 13" id="KW-0963">Cytoplasm</keyword>
<dbReference type="InterPro" id="IPR002319">
    <property type="entry name" value="Phenylalanyl-tRNA_Synthase"/>
</dbReference>
<accession>A0A7W6HHR0</accession>
<dbReference type="FunFam" id="3.30.930.10:FF:000003">
    <property type="entry name" value="Phenylalanine--tRNA ligase alpha subunit"/>
    <property type="match status" value="1"/>
</dbReference>
<dbReference type="AlphaFoldDB" id="A0A7W6HHR0"/>
<evidence type="ECO:0000256" key="10">
    <source>
        <dbReference type="ARBA" id="ARBA00022917"/>
    </source>
</evidence>
<dbReference type="GO" id="GO:0006432">
    <property type="term" value="P:phenylalanyl-tRNA aminoacylation"/>
    <property type="evidence" value="ECO:0007669"/>
    <property type="project" value="UniProtKB-UniRule"/>
</dbReference>
<dbReference type="CDD" id="cd00496">
    <property type="entry name" value="PheRS_alpha_core"/>
    <property type="match status" value="1"/>
</dbReference>
<keyword evidence="7 13" id="KW-0547">Nucleotide-binding</keyword>
<evidence type="ECO:0000256" key="7">
    <source>
        <dbReference type="ARBA" id="ARBA00022741"/>
    </source>
</evidence>
<dbReference type="InterPro" id="IPR045864">
    <property type="entry name" value="aa-tRNA-synth_II/BPL/LPL"/>
</dbReference>
<keyword evidence="5 13" id="KW-0436">Ligase</keyword>
<keyword evidence="8 13" id="KW-0067">ATP-binding</keyword>
<dbReference type="InterPro" id="IPR006195">
    <property type="entry name" value="aa-tRNA-synth_II"/>
</dbReference>
<dbReference type="InterPro" id="IPR004529">
    <property type="entry name" value="Phe-tRNA-synth_IIc_asu"/>
</dbReference>
<dbReference type="EMBL" id="JACIEM010000006">
    <property type="protein sequence ID" value="MBB4005439.1"/>
    <property type="molecule type" value="Genomic_DNA"/>
</dbReference>
<dbReference type="Pfam" id="PF01409">
    <property type="entry name" value="tRNA-synt_2d"/>
    <property type="match status" value="1"/>
</dbReference>
<dbReference type="GO" id="GO:0000049">
    <property type="term" value="F:tRNA binding"/>
    <property type="evidence" value="ECO:0007669"/>
    <property type="project" value="InterPro"/>
</dbReference>
<comment type="subunit">
    <text evidence="3 13">Tetramer of two alpha and two beta subunits.</text>
</comment>
<dbReference type="EC" id="6.1.1.20" evidence="13"/>
<dbReference type="GO" id="GO:0005737">
    <property type="term" value="C:cytoplasm"/>
    <property type="evidence" value="ECO:0007669"/>
    <property type="project" value="UniProtKB-SubCell"/>
</dbReference>
<evidence type="ECO:0000256" key="1">
    <source>
        <dbReference type="ARBA" id="ARBA00004496"/>
    </source>
</evidence>
<dbReference type="GO" id="GO:0004826">
    <property type="term" value="F:phenylalanine-tRNA ligase activity"/>
    <property type="evidence" value="ECO:0007669"/>
    <property type="project" value="UniProtKB-UniRule"/>
</dbReference>
<evidence type="ECO:0000313" key="15">
    <source>
        <dbReference type="EMBL" id="MBB4005439.1"/>
    </source>
</evidence>
<dbReference type="PANTHER" id="PTHR11538:SF41">
    <property type="entry name" value="PHENYLALANINE--TRNA LIGASE, MITOCHONDRIAL"/>
    <property type="match status" value="1"/>
</dbReference>
<evidence type="ECO:0000256" key="12">
    <source>
        <dbReference type="ARBA" id="ARBA00049255"/>
    </source>
</evidence>
<evidence type="ECO:0000256" key="9">
    <source>
        <dbReference type="ARBA" id="ARBA00022842"/>
    </source>
</evidence>
<dbReference type="PANTHER" id="PTHR11538">
    <property type="entry name" value="PHENYLALANYL-TRNA SYNTHETASE"/>
    <property type="match status" value="1"/>
</dbReference>
<dbReference type="Gene3D" id="3.30.930.10">
    <property type="entry name" value="Bira Bifunctional Protein, Domain 2"/>
    <property type="match status" value="1"/>
</dbReference>
<keyword evidence="16" id="KW-1185">Reference proteome</keyword>
<dbReference type="HAMAP" id="MF_00281">
    <property type="entry name" value="Phe_tRNA_synth_alpha1"/>
    <property type="match status" value="1"/>
</dbReference>
<evidence type="ECO:0000259" key="14">
    <source>
        <dbReference type="PROSITE" id="PS50862"/>
    </source>
</evidence>
<dbReference type="GO" id="GO:0005524">
    <property type="term" value="F:ATP binding"/>
    <property type="evidence" value="ECO:0007669"/>
    <property type="project" value="UniProtKB-UniRule"/>
</dbReference>
<evidence type="ECO:0000256" key="11">
    <source>
        <dbReference type="ARBA" id="ARBA00023146"/>
    </source>
</evidence>
<name>A0A7W6HHR0_9HYPH</name>
<dbReference type="InterPro" id="IPR010978">
    <property type="entry name" value="tRNA-bd_arm"/>
</dbReference>
<feature type="binding site" evidence="13">
    <location>
        <position position="260"/>
    </location>
    <ligand>
        <name>Mg(2+)</name>
        <dbReference type="ChEBI" id="CHEBI:18420"/>
        <note>shared with beta subunit</note>
    </ligand>
</feature>
<dbReference type="GO" id="GO:0000287">
    <property type="term" value="F:magnesium ion binding"/>
    <property type="evidence" value="ECO:0007669"/>
    <property type="project" value="UniProtKB-UniRule"/>
</dbReference>
<dbReference type="RefSeq" id="WP_183210992.1">
    <property type="nucleotide sequence ID" value="NZ_JAAAMM010000006.1"/>
</dbReference>